<evidence type="ECO:0000259" key="2">
    <source>
        <dbReference type="Pfam" id="PF01298"/>
    </source>
</evidence>
<evidence type="ECO:0000256" key="1">
    <source>
        <dbReference type="ARBA" id="ARBA00004442"/>
    </source>
</evidence>
<dbReference type="AlphaFoldDB" id="C4GMU9"/>
<evidence type="ECO:0000313" key="3">
    <source>
        <dbReference type="EMBL" id="EEP66634.1"/>
    </source>
</evidence>
<dbReference type="InterPro" id="IPR011250">
    <property type="entry name" value="OMP/PagP_B-barrel"/>
</dbReference>
<gene>
    <name evidence="3" type="ORF">GCWU000324_03035</name>
</gene>
<keyword evidence="4" id="KW-1185">Reference proteome</keyword>
<organism evidence="3 4">
    <name type="scientific">Kingella oralis ATCC 51147</name>
    <dbReference type="NCBI Taxonomy" id="629741"/>
    <lineage>
        <taxon>Bacteria</taxon>
        <taxon>Pseudomonadati</taxon>
        <taxon>Pseudomonadota</taxon>
        <taxon>Betaproteobacteria</taxon>
        <taxon>Neisseriales</taxon>
        <taxon>Neisseriaceae</taxon>
        <taxon>Kingella</taxon>
    </lineage>
</organism>
<dbReference type="Pfam" id="PF01298">
    <property type="entry name" value="TbpB_B_D"/>
    <property type="match status" value="1"/>
</dbReference>
<proteinExistence type="predicted"/>
<dbReference type="OrthoDB" id="5673741at2"/>
<dbReference type="GO" id="GO:0009279">
    <property type="term" value="C:cell outer membrane"/>
    <property type="evidence" value="ECO:0007669"/>
    <property type="project" value="UniProtKB-SubCell"/>
</dbReference>
<dbReference type="GeneID" id="84907517"/>
<dbReference type="EMBL" id="ACJW02000008">
    <property type="protein sequence ID" value="EEP66634.1"/>
    <property type="molecule type" value="Genomic_DNA"/>
</dbReference>
<evidence type="ECO:0000313" key="4">
    <source>
        <dbReference type="Proteomes" id="UP000003009"/>
    </source>
</evidence>
<sequence length="202" mass="22182">MVTVNGRTIPVYESRLDSAQIPFNVMTDINTADKSGTTMVNTKGMSYVRFGHHVQYHGKVYNDPNAQHEYYAFAIGDLTPVAQMPTTGKAHYQGNGSYYRGEHPTSLPWGQQSDQADFYVDFGNKTIDGVVGLRGIPLSGTIEGNSFSGTKIDNSPQFNRKSDVFMTGHFYGPNANELGGVFRGTYNGDKVMGSFGARQIKN</sequence>
<comment type="caution">
    <text evidence="3">The sequence shown here is derived from an EMBL/GenBank/DDBJ whole genome shotgun (WGS) entry which is preliminary data.</text>
</comment>
<dbReference type="Gene3D" id="2.40.160.90">
    <property type="match status" value="1"/>
</dbReference>
<feature type="domain" description="Transferrin-binding protein B C-lobe/N-lobe beta-barrel" evidence="2">
    <location>
        <begin position="84"/>
        <end position="199"/>
    </location>
</feature>
<accession>C4GMU9</accession>
<reference evidence="3" key="1">
    <citation type="submission" date="2009-04" db="EMBL/GenBank/DDBJ databases">
        <authorList>
            <person name="Weinstock G."/>
            <person name="Sodergren E."/>
            <person name="Clifton S."/>
            <person name="Fulton L."/>
            <person name="Fulton B."/>
            <person name="Courtney L."/>
            <person name="Fronick C."/>
            <person name="Harrison M."/>
            <person name="Strong C."/>
            <person name="Farmer C."/>
            <person name="Delahaunty K."/>
            <person name="Markovic C."/>
            <person name="Hall O."/>
            <person name="Minx P."/>
            <person name="Tomlinson C."/>
            <person name="Mitreva M."/>
            <person name="Nelson J."/>
            <person name="Hou S."/>
            <person name="Wollam A."/>
            <person name="Pepin K.H."/>
            <person name="Johnson M."/>
            <person name="Bhonagiri V."/>
            <person name="Nash W.E."/>
            <person name="Warren W."/>
            <person name="Chinwalla A."/>
            <person name="Mardis E.R."/>
            <person name="Wilson R.K."/>
        </authorList>
    </citation>
    <scope>NUCLEOTIDE SEQUENCE [LARGE SCALE GENOMIC DNA]</scope>
    <source>
        <strain evidence="3">ATCC 51147</strain>
    </source>
</reference>
<protein>
    <recommendedName>
        <fullName evidence="2">Transferrin-binding protein B C-lobe/N-lobe beta-barrel domain-containing protein</fullName>
    </recommendedName>
</protein>
<dbReference type="STRING" id="629741.GCWU000324_03035"/>
<dbReference type="SUPFAM" id="SSF56925">
    <property type="entry name" value="OMPA-like"/>
    <property type="match status" value="1"/>
</dbReference>
<name>C4GMU9_9NEIS</name>
<comment type="subcellular location">
    <subcellularLocation>
        <location evidence="1">Cell outer membrane</location>
    </subcellularLocation>
</comment>
<dbReference type="InterPro" id="IPR001677">
    <property type="entry name" value="TbpB_B_D"/>
</dbReference>
<dbReference type="RefSeq" id="WP_003798753.1">
    <property type="nucleotide sequence ID" value="NZ_GG665874.1"/>
</dbReference>
<dbReference type="Proteomes" id="UP000003009">
    <property type="component" value="Unassembled WGS sequence"/>
</dbReference>
<dbReference type="HOGENOM" id="CLU_1336031_0_0_4"/>